<dbReference type="OrthoDB" id="418911at2759"/>
<dbReference type="eggNOG" id="KOG1124">
    <property type="taxonomic scope" value="Eukaryota"/>
</dbReference>
<evidence type="ECO:0000256" key="1">
    <source>
        <dbReference type="ARBA" id="ARBA00004123"/>
    </source>
</evidence>
<dbReference type="SMART" id="SM00028">
    <property type="entry name" value="TPR"/>
    <property type="match status" value="5"/>
</dbReference>
<comment type="subcellular location">
    <subcellularLocation>
        <location evidence="1">Nucleus</location>
    </subcellularLocation>
</comment>
<evidence type="ECO:0000256" key="2">
    <source>
        <dbReference type="ARBA" id="ARBA00023242"/>
    </source>
</evidence>
<keyword evidence="3" id="KW-0802">TPR repeat</keyword>
<dbReference type="Pfam" id="PF13181">
    <property type="entry name" value="TPR_8"/>
    <property type="match status" value="2"/>
</dbReference>
<dbReference type="PANTHER" id="PTHR14017:SF1">
    <property type="entry name" value="LD02225P"/>
    <property type="match status" value="1"/>
</dbReference>
<dbReference type="Pfam" id="PF13174">
    <property type="entry name" value="TPR_6"/>
    <property type="match status" value="1"/>
</dbReference>
<dbReference type="AlphaFoldDB" id="A2E455"/>
<dbReference type="InterPro" id="IPR051630">
    <property type="entry name" value="Corepressor-Demethylase"/>
</dbReference>
<dbReference type="InterPro" id="IPR011990">
    <property type="entry name" value="TPR-like_helical_dom_sf"/>
</dbReference>
<dbReference type="VEuPathDB" id="TrichDB:TVAG_154490"/>
<keyword evidence="5" id="KW-1185">Reference proteome</keyword>
<dbReference type="KEGG" id="tva:4770565"/>
<organism evidence="4 5">
    <name type="scientific">Trichomonas vaginalis (strain ATCC PRA-98 / G3)</name>
    <dbReference type="NCBI Taxonomy" id="412133"/>
    <lineage>
        <taxon>Eukaryota</taxon>
        <taxon>Metamonada</taxon>
        <taxon>Parabasalia</taxon>
        <taxon>Trichomonadida</taxon>
        <taxon>Trichomonadidae</taxon>
        <taxon>Trichomonas</taxon>
    </lineage>
</organism>
<dbReference type="PROSITE" id="PS50005">
    <property type="entry name" value="TPR"/>
    <property type="match status" value="2"/>
</dbReference>
<dbReference type="GO" id="GO:0000978">
    <property type="term" value="F:RNA polymerase II cis-regulatory region sequence-specific DNA binding"/>
    <property type="evidence" value="ECO:0000318"/>
    <property type="project" value="GO_Central"/>
</dbReference>
<dbReference type="PANTHER" id="PTHR14017">
    <property type="entry name" value="LYSINE-SPECIFIC DEMETHYLASE"/>
    <property type="match status" value="1"/>
</dbReference>
<evidence type="ECO:0000256" key="3">
    <source>
        <dbReference type="PROSITE-ProRule" id="PRU00339"/>
    </source>
</evidence>
<dbReference type="GO" id="GO:0010468">
    <property type="term" value="P:regulation of gene expression"/>
    <property type="evidence" value="ECO:0000318"/>
    <property type="project" value="GO_Central"/>
</dbReference>
<keyword evidence="2" id="KW-0539">Nucleus</keyword>
<evidence type="ECO:0000313" key="4">
    <source>
        <dbReference type="EMBL" id="EAY12598.1"/>
    </source>
</evidence>
<dbReference type="SUPFAM" id="SSF48452">
    <property type="entry name" value="TPR-like"/>
    <property type="match status" value="2"/>
</dbReference>
<reference evidence="4" key="1">
    <citation type="submission" date="2006-10" db="EMBL/GenBank/DDBJ databases">
        <authorList>
            <person name="Amadeo P."/>
            <person name="Zhao Q."/>
            <person name="Wortman J."/>
            <person name="Fraser-Liggett C."/>
            <person name="Carlton J."/>
        </authorList>
    </citation>
    <scope>NUCLEOTIDE SEQUENCE</scope>
    <source>
        <strain evidence="4">G3</strain>
    </source>
</reference>
<dbReference type="InParanoid" id="A2E455"/>
<reference evidence="4" key="2">
    <citation type="journal article" date="2007" name="Science">
        <title>Draft genome sequence of the sexually transmitted pathogen Trichomonas vaginalis.</title>
        <authorList>
            <person name="Carlton J.M."/>
            <person name="Hirt R.P."/>
            <person name="Silva J.C."/>
            <person name="Delcher A.L."/>
            <person name="Schatz M."/>
            <person name="Zhao Q."/>
            <person name="Wortman J.R."/>
            <person name="Bidwell S.L."/>
            <person name="Alsmark U.C.M."/>
            <person name="Besteiro S."/>
            <person name="Sicheritz-Ponten T."/>
            <person name="Noel C.J."/>
            <person name="Dacks J.B."/>
            <person name="Foster P.G."/>
            <person name="Simillion C."/>
            <person name="Van de Peer Y."/>
            <person name="Miranda-Saavedra D."/>
            <person name="Barton G.J."/>
            <person name="Westrop G.D."/>
            <person name="Mueller S."/>
            <person name="Dessi D."/>
            <person name="Fiori P.L."/>
            <person name="Ren Q."/>
            <person name="Paulsen I."/>
            <person name="Zhang H."/>
            <person name="Bastida-Corcuera F.D."/>
            <person name="Simoes-Barbosa A."/>
            <person name="Brown M.T."/>
            <person name="Hayes R.D."/>
            <person name="Mukherjee M."/>
            <person name="Okumura C.Y."/>
            <person name="Schneider R."/>
            <person name="Smith A.J."/>
            <person name="Vanacova S."/>
            <person name="Villalvazo M."/>
            <person name="Haas B.J."/>
            <person name="Pertea M."/>
            <person name="Feldblyum T.V."/>
            <person name="Utterback T.R."/>
            <person name="Shu C.L."/>
            <person name="Osoegawa K."/>
            <person name="de Jong P.J."/>
            <person name="Hrdy I."/>
            <person name="Horvathova L."/>
            <person name="Zubacova Z."/>
            <person name="Dolezal P."/>
            <person name="Malik S.B."/>
            <person name="Logsdon J.M. Jr."/>
            <person name="Henze K."/>
            <person name="Gupta A."/>
            <person name="Wang C.C."/>
            <person name="Dunne R.L."/>
            <person name="Upcroft J.A."/>
            <person name="Upcroft P."/>
            <person name="White O."/>
            <person name="Salzberg S.L."/>
            <person name="Tang P."/>
            <person name="Chiu C.-H."/>
            <person name="Lee Y.-S."/>
            <person name="Embley T.M."/>
            <person name="Coombs G.H."/>
            <person name="Mottram J.C."/>
            <person name="Tachezy J."/>
            <person name="Fraser-Liggett C.M."/>
            <person name="Johnson P.J."/>
        </authorList>
    </citation>
    <scope>NUCLEOTIDE SEQUENCE [LARGE SCALE GENOMIC DNA]</scope>
    <source>
        <strain evidence="4">G3</strain>
    </source>
</reference>
<proteinExistence type="predicted"/>
<evidence type="ECO:0000313" key="5">
    <source>
        <dbReference type="Proteomes" id="UP000001542"/>
    </source>
</evidence>
<dbReference type="GO" id="GO:0005634">
    <property type="term" value="C:nucleus"/>
    <property type="evidence" value="ECO:0007669"/>
    <property type="project" value="UniProtKB-SubCell"/>
</dbReference>
<dbReference type="InterPro" id="IPR019734">
    <property type="entry name" value="TPR_rpt"/>
</dbReference>
<dbReference type="GO" id="GO:0031490">
    <property type="term" value="F:chromatin DNA binding"/>
    <property type="evidence" value="ECO:0000318"/>
    <property type="project" value="GO_Central"/>
</dbReference>
<sequence length="435" mass="50696">MLDHLSNEEFLDRLNREFEQSFTIAVRTCKDMDCNDMSEYAAKKVFSYNPNSSIIQQYFPKYTSAIGEISKIVDNNGQLLKENIGLIKSWIILGHCYLTLGDFPNAFASYAHALRANAHLTDYHFSYGLSLVYFHFNYPENSIQLLKPLIAHTPQLPYFGDMAFRAGVICRTRQQYSSSIYYFEQILDTPPNNLKQEDIQFQIAYTYQVNQQPERAGEIYAQLVEKKPKSIRLLHHYSQYLLCQSNFDLSKKIAEEGLKLDPVDPVFNLILGRIAFRSKNFQASIDYYKKCINYWTDVAQFWCELAVLYHQEQMLDDAMQVLNRALYYDPQHQTAWRNIIVLKIQRSGIYEARPLIDKALNTIQSSSFQQQIKLVDTMTNALQWEPFEMNIDFVREPEAFARQYMGSSPIFPGECYGENGRSFPELANYPKSLFE</sequence>
<dbReference type="SMR" id="A2E455"/>
<feature type="repeat" description="TPR" evidence="3">
    <location>
        <begin position="87"/>
        <end position="120"/>
    </location>
</feature>
<dbReference type="Gene3D" id="1.25.40.10">
    <property type="entry name" value="Tetratricopeptide repeat domain"/>
    <property type="match status" value="1"/>
</dbReference>
<protein>
    <submittedName>
        <fullName evidence="4">TPR Domain containing protein</fullName>
    </submittedName>
</protein>
<feature type="repeat" description="TPR" evidence="3">
    <location>
        <begin position="299"/>
        <end position="332"/>
    </location>
</feature>
<dbReference type="RefSeq" id="XP_001324821.1">
    <property type="nucleotide sequence ID" value="XM_001324786.1"/>
</dbReference>
<name>A2E455_TRIV3</name>
<dbReference type="STRING" id="5722.A2E455"/>
<dbReference type="EMBL" id="DS113299">
    <property type="protein sequence ID" value="EAY12598.1"/>
    <property type="molecule type" value="Genomic_DNA"/>
</dbReference>
<gene>
    <name evidence="4" type="ORF">TVAG_154490</name>
</gene>
<dbReference type="VEuPathDB" id="TrichDB:TVAGG3_0703130"/>
<dbReference type="Proteomes" id="UP000001542">
    <property type="component" value="Unassembled WGS sequence"/>
</dbReference>
<dbReference type="Pfam" id="PF13432">
    <property type="entry name" value="TPR_16"/>
    <property type="match status" value="1"/>
</dbReference>
<accession>A2E455</accession>